<dbReference type="Gene3D" id="1.20.140.150">
    <property type="match status" value="1"/>
</dbReference>
<dbReference type="Proteomes" id="UP000749559">
    <property type="component" value="Unassembled WGS sequence"/>
</dbReference>
<gene>
    <name evidence="5" type="ORF">OFUS_LOCUS18373</name>
</gene>
<evidence type="ECO:0000256" key="2">
    <source>
        <dbReference type="ARBA" id="ARBA00022692"/>
    </source>
</evidence>
<evidence type="ECO:0000256" key="4">
    <source>
        <dbReference type="ARBA" id="ARBA00023136"/>
    </source>
</evidence>
<evidence type="ECO:0000313" key="6">
    <source>
        <dbReference type="Proteomes" id="UP000749559"/>
    </source>
</evidence>
<dbReference type="GO" id="GO:0099590">
    <property type="term" value="P:neurotransmitter receptor internalization"/>
    <property type="evidence" value="ECO:0007669"/>
    <property type="project" value="TreeGrafter"/>
</dbReference>
<dbReference type="AlphaFoldDB" id="A0A8J1Y6A0"/>
<dbReference type="InterPro" id="IPR004031">
    <property type="entry name" value="PMP22/EMP/MP20/Claudin"/>
</dbReference>
<protein>
    <submittedName>
        <fullName evidence="5">Uncharacterized protein</fullName>
    </submittedName>
</protein>
<dbReference type="InterPro" id="IPR051072">
    <property type="entry name" value="CACNG_subunit"/>
</dbReference>
<dbReference type="OrthoDB" id="5917530at2759"/>
<dbReference type="PANTHER" id="PTHR12107:SF0">
    <property type="entry name" value="STARGAZIN (MAMMALIAN CALCIUM CHANNEL) HOMOLOG"/>
    <property type="match status" value="1"/>
</dbReference>
<dbReference type="GO" id="GO:0098839">
    <property type="term" value="C:postsynaptic density membrane"/>
    <property type="evidence" value="ECO:0007669"/>
    <property type="project" value="TreeGrafter"/>
</dbReference>
<sequence>MFLRNMKLTTRTMSVMSLVCGLVGVGMFTLAVAADFWLYVQEPFGEDKLRASMTMVEPLDYTETYTEEPLEEEMIEYDENMTMPDTMPILKLHANMGLWRCCIELVQPTVVSPKTCSYIRYFGQVAGRVQEQEVTMAITKAIRLATPICVVALIVTIVAFCTSTWGNVKQNSKTVIGAVLYILGGLILAASNIVYISSINDEVAHLKKPANGEHHQHKFVNYQYGWCFYFAGGSFVCAELAAVINLTMYLKRYPTFEDKTHIIPGIDRDVDYRVEIEKRDDGAYHAAEGHETDTGLLSSGSSANVRQDTVIL</sequence>
<dbReference type="Pfam" id="PF13903">
    <property type="entry name" value="Claudin_2"/>
    <property type="match status" value="1"/>
</dbReference>
<keyword evidence="2" id="KW-0812">Transmembrane</keyword>
<dbReference type="GO" id="GO:0005245">
    <property type="term" value="F:voltage-gated calcium channel activity"/>
    <property type="evidence" value="ECO:0007669"/>
    <property type="project" value="TreeGrafter"/>
</dbReference>
<comment type="caution">
    <text evidence="5">The sequence shown here is derived from an EMBL/GenBank/DDBJ whole genome shotgun (WGS) entry which is preliminary data.</text>
</comment>
<dbReference type="GO" id="GO:0051968">
    <property type="term" value="P:positive regulation of synaptic transmission, glutamatergic"/>
    <property type="evidence" value="ECO:0007669"/>
    <property type="project" value="TreeGrafter"/>
</dbReference>
<name>A0A8J1Y6A0_OWEFU</name>
<reference evidence="5" key="1">
    <citation type="submission" date="2022-03" db="EMBL/GenBank/DDBJ databases">
        <authorList>
            <person name="Martin C."/>
        </authorList>
    </citation>
    <scope>NUCLEOTIDE SEQUENCE</scope>
</reference>
<dbReference type="EMBL" id="CAIIXF020000009">
    <property type="protein sequence ID" value="CAH1793534.1"/>
    <property type="molecule type" value="Genomic_DNA"/>
</dbReference>
<organism evidence="5 6">
    <name type="scientific">Owenia fusiformis</name>
    <name type="common">Polychaete worm</name>
    <dbReference type="NCBI Taxonomy" id="6347"/>
    <lineage>
        <taxon>Eukaryota</taxon>
        <taxon>Metazoa</taxon>
        <taxon>Spiralia</taxon>
        <taxon>Lophotrochozoa</taxon>
        <taxon>Annelida</taxon>
        <taxon>Polychaeta</taxon>
        <taxon>Sedentaria</taxon>
        <taxon>Canalipalpata</taxon>
        <taxon>Sabellida</taxon>
        <taxon>Oweniida</taxon>
        <taxon>Oweniidae</taxon>
        <taxon>Owenia</taxon>
    </lineage>
</organism>
<keyword evidence="4" id="KW-0472">Membrane</keyword>
<evidence type="ECO:0000313" key="5">
    <source>
        <dbReference type="EMBL" id="CAH1793534.1"/>
    </source>
</evidence>
<dbReference type="GO" id="GO:0032281">
    <property type="term" value="C:AMPA glutamate receptor complex"/>
    <property type="evidence" value="ECO:0007669"/>
    <property type="project" value="TreeGrafter"/>
</dbReference>
<keyword evidence="6" id="KW-1185">Reference proteome</keyword>
<evidence type="ECO:0000256" key="3">
    <source>
        <dbReference type="ARBA" id="ARBA00022989"/>
    </source>
</evidence>
<dbReference type="GO" id="GO:0098970">
    <property type="term" value="P:postsynaptic neurotransmitter receptor diffusion trapping"/>
    <property type="evidence" value="ECO:0007669"/>
    <property type="project" value="TreeGrafter"/>
</dbReference>
<dbReference type="GO" id="GO:0019226">
    <property type="term" value="P:transmission of nerve impulse"/>
    <property type="evidence" value="ECO:0007669"/>
    <property type="project" value="TreeGrafter"/>
</dbReference>
<dbReference type="PANTHER" id="PTHR12107">
    <property type="entry name" value="VOLTAGE-DEPENDENT CALCIUM CHANNEL GAMMA SUBUNIT"/>
    <property type="match status" value="1"/>
</dbReference>
<dbReference type="GO" id="GO:0098943">
    <property type="term" value="P:neurotransmitter receptor transport, postsynaptic endosome to lysosome"/>
    <property type="evidence" value="ECO:0007669"/>
    <property type="project" value="TreeGrafter"/>
</dbReference>
<evidence type="ECO:0000256" key="1">
    <source>
        <dbReference type="ARBA" id="ARBA00004141"/>
    </source>
</evidence>
<keyword evidence="3" id="KW-1133">Transmembrane helix</keyword>
<dbReference type="GO" id="GO:0016247">
    <property type="term" value="F:channel regulator activity"/>
    <property type="evidence" value="ECO:0007669"/>
    <property type="project" value="TreeGrafter"/>
</dbReference>
<comment type="subcellular location">
    <subcellularLocation>
        <location evidence="1">Membrane</location>
        <topology evidence="1">Multi-pass membrane protein</topology>
    </subcellularLocation>
</comment>
<proteinExistence type="predicted"/>
<accession>A0A8J1Y6A0</accession>